<comment type="catalytic activity">
    <reaction evidence="8">
        <text>4-imidazolone-5-propanoate + H2O = N-formimidoyl-L-glutamate</text>
        <dbReference type="Rhea" id="RHEA:23660"/>
        <dbReference type="ChEBI" id="CHEBI:15377"/>
        <dbReference type="ChEBI" id="CHEBI:58928"/>
        <dbReference type="ChEBI" id="CHEBI:77893"/>
        <dbReference type="EC" id="3.5.2.7"/>
    </reaction>
</comment>
<dbReference type="Proteomes" id="UP001519271">
    <property type="component" value="Unassembled WGS sequence"/>
</dbReference>
<keyword evidence="6 8" id="KW-0862">Zinc</keyword>
<sequence>MEKDKLIYGLASLATPLGNTPKGGSEQGRIVEMIRPSVILSGGKISRVLSESEAGMLETGDYEVIDGTGMTLLPGFVDPHTHLVFGGTREEEFSMRLRGESYMEIMKKGGGIASSVAKTKGASFEDLLATTRKHLMGMASHGITTVEAKSGYGLDKETELKQLRVVKKLNDEGIIEIVSTFMGAHSVPPEYKGRESDFLDMLIEDVLPSVKEEDLAEFCDIFCEKGVFSVEDSREYLKKCNDMGFRLKLHADEMSDLGGAYLAAEIKAISADHLLKASEKGLQAMKEAGVIPVLLPLTAFSLKEEYADGRWMIDMGLPVALGTDFNPGSSYSYSIPLMAALACLQMRLTPEEMLTALTLNSACAIGRGERKGTIEEGKDADLVLIDASSYRFLPYHFGVNQAAMTIKAGKVIYTRSDDRWKHMM</sequence>
<comment type="caution">
    <text evidence="10">The sequence shown here is derived from an EMBL/GenBank/DDBJ whole genome shotgun (WGS) entry which is preliminary data.</text>
</comment>
<comment type="pathway">
    <text evidence="8">Amino-acid degradation; L-histidine degradation into L-glutamate; N-formimidoyl-L-glutamate from L-histidine: step 3/3.</text>
</comment>
<keyword evidence="7 8" id="KW-0408">Iron</keyword>
<evidence type="ECO:0000256" key="4">
    <source>
        <dbReference type="ARBA" id="ARBA00022801"/>
    </source>
</evidence>
<evidence type="ECO:0000259" key="9">
    <source>
        <dbReference type="Pfam" id="PF07969"/>
    </source>
</evidence>
<feature type="binding site" evidence="8">
    <location>
        <position position="326"/>
    </location>
    <ligand>
        <name>N-formimidoyl-L-glutamate</name>
        <dbReference type="ChEBI" id="CHEBI:58928"/>
    </ligand>
</feature>
<keyword evidence="3 8" id="KW-0479">Metal-binding</keyword>
<feature type="binding site" evidence="8">
    <location>
        <position position="152"/>
    </location>
    <ligand>
        <name>N-formimidoyl-L-glutamate</name>
        <dbReference type="ChEBI" id="CHEBI:58928"/>
    </ligand>
</feature>
<feature type="domain" description="Amidohydrolase 3" evidence="9">
    <location>
        <begin position="122"/>
        <end position="413"/>
    </location>
</feature>
<feature type="binding site" evidence="8">
    <location>
        <position position="250"/>
    </location>
    <ligand>
        <name>Zn(2+)</name>
        <dbReference type="ChEBI" id="CHEBI:29105"/>
    </ligand>
</feature>
<feature type="binding site" evidence="8">
    <location>
        <position position="80"/>
    </location>
    <ligand>
        <name>Zn(2+)</name>
        <dbReference type="ChEBI" id="CHEBI:29105"/>
    </ligand>
</feature>
<comment type="cofactor">
    <cofactor evidence="8">
        <name>Zn(2+)</name>
        <dbReference type="ChEBI" id="CHEBI:29105"/>
    </cofactor>
    <cofactor evidence="8">
        <name>Fe(3+)</name>
        <dbReference type="ChEBI" id="CHEBI:29034"/>
    </cofactor>
    <text evidence="8">Binds 1 zinc or iron ion per subunit.</text>
</comment>
<dbReference type="GO" id="GO:0050480">
    <property type="term" value="F:imidazolonepropionase activity"/>
    <property type="evidence" value="ECO:0007669"/>
    <property type="project" value="UniProtKB-EC"/>
</dbReference>
<feature type="binding site" evidence="8">
    <location>
        <position position="89"/>
    </location>
    <ligand>
        <name>4-imidazolone-5-propanoate</name>
        <dbReference type="ChEBI" id="CHEBI:77893"/>
    </ligand>
</feature>
<evidence type="ECO:0000256" key="2">
    <source>
        <dbReference type="ARBA" id="ARBA00022490"/>
    </source>
</evidence>
<comment type="function">
    <text evidence="8">Catalyzes the hydrolytic cleavage of the carbon-nitrogen bond in imidazolone-5-propanoate to yield N-formimidoyl-L-glutamate. It is the third step in the universal histidine degradation pathway.</text>
</comment>
<feature type="binding site" evidence="8">
    <location>
        <position position="80"/>
    </location>
    <ligand>
        <name>Fe(3+)</name>
        <dbReference type="ChEBI" id="CHEBI:29034"/>
    </ligand>
</feature>
<feature type="binding site" evidence="8">
    <location>
        <position position="185"/>
    </location>
    <ligand>
        <name>4-imidazolone-5-propanoate</name>
        <dbReference type="ChEBI" id="CHEBI:77893"/>
    </ligand>
</feature>
<dbReference type="InterPro" id="IPR005920">
    <property type="entry name" value="HutI"/>
</dbReference>
<evidence type="ECO:0000256" key="8">
    <source>
        <dbReference type="HAMAP-Rule" id="MF_00372"/>
    </source>
</evidence>
<dbReference type="EC" id="3.5.2.7" evidence="1 8"/>
<keyword evidence="5 8" id="KW-0369">Histidine metabolism</keyword>
<dbReference type="Pfam" id="PF07969">
    <property type="entry name" value="Amidohydro_3"/>
    <property type="match status" value="1"/>
</dbReference>
<feature type="binding site" evidence="8">
    <location>
        <position position="82"/>
    </location>
    <ligand>
        <name>Fe(3+)</name>
        <dbReference type="ChEBI" id="CHEBI:29034"/>
    </ligand>
</feature>
<comment type="similarity">
    <text evidence="8">Belongs to the metallo-dependent hydrolases superfamily. HutI family.</text>
</comment>
<dbReference type="InterPro" id="IPR011059">
    <property type="entry name" value="Metal-dep_hydrolase_composite"/>
</dbReference>
<evidence type="ECO:0000256" key="6">
    <source>
        <dbReference type="ARBA" id="ARBA00022833"/>
    </source>
</evidence>
<feature type="binding site" evidence="8">
    <location>
        <position position="250"/>
    </location>
    <ligand>
        <name>Fe(3+)</name>
        <dbReference type="ChEBI" id="CHEBI:29034"/>
    </ligand>
</feature>
<organism evidence="10 11">
    <name type="scientific">Youngiibacter multivorans</name>
    <dbReference type="NCBI Taxonomy" id="937251"/>
    <lineage>
        <taxon>Bacteria</taxon>
        <taxon>Bacillati</taxon>
        <taxon>Bacillota</taxon>
        <taxon>Clostridia</taxon>
        <taxon>Eubacteriales</taxon>
        <taxon>Clostridiaceae</taxon>
        <taxon>Youngiibacter</taxon>
    </lineage>
</organism>
<accession>A0ABS4G3Y2</accession>
<dbReference type="Gene3D" id="3.20.20.140">
    <property type="entry name" value="Metal-dependent hydrolases"/>
    <property type="match status" value="1"/>
</dbReference>
<gene>
    <name evidence="8" type="primary">hutI</name>
    <name evidence="10" type="ORF">J2Z34_001741</name>
</gene>
<evidence type="ECO:0000256" key="3">
    <source>
        <dbReference type="ARBA" id="ARBA00022723"/>
    </source>
</evidence>
<keyword evidence="11" id="KW-1185">Reference proteome</keyword>
<evidence type="ECO:0000256" key="5">
    <source>
        <dbReference type="ARBA" id="ARBA00022808"/>
    </source>
</evidence>
<dbReference type="SUPFAM" id="SSF51556">
    <property type="entry name" value="Metallo-dependent hydrolases"/>
    <property type="match status" value="1"/>
</dbReference>
<feature type="binding site" evidence="8">
    <location>
        <position position="324"/>
    </location>
    <ligand>
        <name>Fe(3+)</name>
        <dbReference type="ChEBI" id="CHEBI:29034"/>
    </ligand>
</feature>
<feature type="binding site" evidence="8">
    <location>
        <position position="82"/>
    </location>
    <ligand>
        <name>Zn(2+)</name>
        <dbReference type="ChEBI" id="CHEBI:29105"/>
    </ligand>
</feature>
<evidence type="ECO:0000313" key="11">
    <source>
        <dbReference type="Proteomes" id="UP001519271"/>
    </source>
</evidence>
<dbReference type="PANTHER" id="PTHR42752">
    <property type="entry name" value="IMIDAZOLONEPROPIONASE"/>
    <property type="match status" value="1"/>
</dbReference>
<evidence type="ECO:0000256" key="7">
    <source>
        <dbReference type="ARBA" id="ARBA00023004"/>
    </source>
</evidence>
<evidence type="ECO:0000256" key="1">
    <source>
        <dbReference type="ARBA" id="ARBA00012864"/>
    </source>
</evidence>
<proteinExistence type="inferred from homology"/>
<keyword evidence="4 8" id="KW-0378">Hydrolase</keyword>
<dbReference type="InterPro" id="IPR013108">
    <property type="entry name" value="Amidohydro_3"/>
</dbReference>
<reference evidence="10 11" key="1">
    <citation type="submission" date="2021-03" db="EMBL/GenBank/DDBJ databases">
        <title>Genomic Encyclopedia of Type Strains, Phase IV (KMG-IV): sequencing the most valuable type-strain genomes for metagenomic binning, comparative biology and taxonomic classification.</title>
        <authorList>
            <person name="Goeker M."/>
        </authorList>
    </citation>
    <scope>NUCLEOTIDE SEQUENCE [LARGE SCALE GENOMIC DNA]</scope>
    <source>
        <strain evidence="10 11">DSM 6139</strain>
    </source>
</reference>
<comment type="subcellular location">
    <subcellularLocation>
        <location evidence="8">Cytoplasm</location>
    </subcellularLocation>
</comment>
<feature type="binding site" evidence="8">
    <location>
        <position position="324"/>
    </location>
    <ligand>
        <name>Zn(2+)</name>
        <dbReference type="ChEBI" id="CHEBI:29105"/>
    </ligand>
</feature>
<dbReference type="InterPro" id="IPR032466">
    <property type="entry name" value="Metal_Hydrolase"/>
</dbReference>
<protein>
    <recommendedName>
        <fullName evidence="1 8">Imidazolonepropionase</fullName>
        <ecNumber evidence="1 8">3.5.2.7</ecNumber>
    </recommendedName>
    <alternativeName>
        <fullName evidence="8">Imidazolone-5-propionate hydrolase</fullName>
    </alternativeName>
</protein>
<evidence type="ECO:0000313" key="10">
    <source>
        <dbReference type="EMBL" id="MBP1919253.1"/>
    </source>
</evidence>
<dbReference type="SUPFAM" id="SSF51338">
    <property type="entry name" value="Composite domain of metallo-dependent hydrolases"/>
    <property type="match status" value="1"/>
</dbReference>
<keyword evidence="2 8" id="KW-0963">Cytoplasm</keyword>
<dbReference type="CDD" id="cd01296">
    <property type="entry name" value="Imidazolone-5PH"/>
    <property type="match status" value="1"/>
</dbReference>
<dbReference type="HAMAP" id="MF_00372">
    <property type="entry name" value="HutI"/>
    <property type="match status" value="1"/>
</dbReference>
<feature type="binding site" evidence="8">
    <location>
        <position position="152"/>
    </location>
    <ligand>
        <name>4-imidazolone-5-propanoate</name>
        <dbReference type="ChEBI" id="CHEBI:77893"/>
    </ligand>
</feature>
<dbReference type="EMBL" id="JAGGKC010000012">
    <property type="protein sequence ID" value="MBP1919253.1"/>
    <property type="molecule type" value="Genomic_DNA"/>
</dbReference>
<dbReference type="Gene3D" id="2.30.40.10">
    <property type="entry name" value="Urease, subunit C, domain 1"/>
    <property type="match status" value="1"/>
</dbReference>
<name>A0ABS4G3Y2_9CLOT</name>
<feature type="binding site" evidence="8">
    <location>
        <position position="253"/>
    </location>
    <ligand>
        <name>4-imidazolone-5-propanoate</name>
        <dbReference type="ChEBI" id="CHEBI:77893"/>
    </ligand>
</feature>
<feature type="binding site" evidence="8">
    <location>
        <position position="329"/>
    </location>
    <ligand>
        <name>4-imidazolone-5-propanoate</name>
        <dbReference type="ChEBI" id="CHEBI:77893"/>
    </ligand>
</feature>
<dbReference type="NCBIfam" id="TIGR01224">
    <property type="entry name" value="hutI"/>
    <property type="match status" value="1"/>
</dbReference>
<dbReference type="PANTHER" id="PTHR42752:SF1">
    <property type="entry name" value="IMIDAZOLONEPROPIONASE-RELATED"/>
    <property type="match status" value="1"/>
</dbReference>
<feature type="binding site" evidence="8">
    <location>
        <position position="328"/>
    </location>
    <ligand>
        <name>N-formimidoyl-L-glutamate</name>
        <dbReference type="ChEBI" id="CHEBI:58928"/>
    </ligand>
</feature>
<dbReference type="RefSeq" id="WP_209459458.1">
    <property type="nucleotide sequence ID" value="NZ_JAGGKC010000012.1"/>
</dbReference>